<dbReference type="Proteomes" id="UP000070578">
    <property type="component" value="Unassembled WGS sequence"/>
</dbReference>
<dbReference type="EMBL" id="LSLI01000105">
    <property type="protein sequence ID" value="KXS31040.1"/>
    <property type="molecule type" value="Genomic_DNA"/>
</dbReference>
<protein>
    <submittedName>
        <fullName evidence="1">Uncharacterized protein</fullName>
    </submittedName>
</protein>
<gene>
    <name evidence="1" type="ORF">AWT59_2839</name>
</gene>
<comment type="caution">
    <text evidence="1">The sequence shown here is derived from an EMBL/GenBank/DDBJ whole genome shotgun (WGS) entry which is preliminary data.</text>
</comment>
<evidence type="ECO:0000313" key="2">
    <source>
        <dbReference type="Proteomes" id="UP000070578"/>
    </source>
</evidence>
<sequence length="51" mass="5626">MNAILNQYGSLVASPYAIVTCSLMLETRHGMWAAQPQIKPRGIFSVKAIFT</sequence>
<proteinExistence type="predicted"/>
<evidence type="ECO:0000313" key="1">
    <source>
        <dbReference type="EMBL" id="KXS31040.1"/>
    </source>
</evidence>
<dbReference type="AlphaFoldDB" id="A0A139BPX4"/>
<reference evidence="1 2" key="1">
    <citation type="submission" date="2016-02" db="EMBL/GenBank/DDBJ databases">
        <authorList>
            <person name="Wen L."/>
            <person name="He K."/>
            <person name="Yang H."/>
        </authorList>
    </citation>
    <scope>NUCLEOTIDE SEQUENCE [LARGE SCALE GENOMIC DNA]</scope>
    <source>
        <strain evidence="1">ShG14-8</strain>
    </source>
</reference>
<name>A0A139BPX4_9PROT</name>
<organism evidence="1 2">
    <name type="scientific">Candidatus Gallionella acididurans</name>
    <dbReference type="NCBI Taxonomy" id="1796491"/>
    <lineage>
        <taxon>Bacteria</taxon>
        <taxon>Pseudomonadati</taxon>
        <taxon>Pseudomonadota</taxon>
        <taxon>Betaproteobacteria</taxon>
        <taxon>Nitrosomonadales</taxon>
        <taxon>Gallionellaceae</taxon>
        <taxon>Gallionella</taxon>
    </lineage>
</organism>
<reference evidence="1 2" key="2">
    <citation type="submission" date="2016-03" db="EMBL/GenBank/DDBJ databases">
        <title>New uncultured bacterium of the family Gallionellaceae from acid mine drainage: description and reconstruction of genome based on metagenomic analysis of microbial community.</title>
        <authorList>
            <person name="Kadnikov V."/>
            <person name="Ivasenko D."/>
            <person name="Beletsky A."/>
            <person name="Mardanov A."/>
            <person name="Danilova E."/>
            <person name="Pimenov N."/>
            <person name="Karnachuk O."/>
            <person name="Ravin N."/>
        </authorList>
    </citation>
    <scope>NUCLEOTIDE SEQUENCE [LARGE SCALE GENOMIC DNA]</scope>
    <source>
        <strain evidence="1">ShG14-8</strain>
    </source>
</reference>
<accession>A0A139BPX4</accession>